<keyword evidence="3" id="KW-0378">Hydrolase</keyword>
<dbReference type="Gene3D" id="3.90.1640.30">
    <property type="match status" value="1"/>
</dbReference>
<protein>
    <submittedName>
        <fullName evidence="3">Glycoside hydrolase family 85 protein</fullName>
    </submittedName>
</protein>
<dbReference type="Proteomes" id="UP000249757">
    <property type="component" value="Unassembled WGS sequence"/>
</dbReference>
<dbReference type="Gene3D" id="3.20.20.80">
    <property type="entry name" value="Glycosidases"/>
    <property type="match status" value="1"/>
</dbReference>
<feature type="compositionally biased region" description="Basic and acidic residues" evidence="1">
    <location>
        <begin position="1119"/>
        <end position="1132"/>
    </location>
</feature>
<dbReference type="InterPro" id="IPR005201">
    <property type="entry name" value="TIM_ENGase"/>
</dbReference>
<dbReference type="EMBL" id="NRDI02000004">
    <property type="protein sequence ID" value="KAI1516966.1"/>
    <property type="molecule type" value="Genomic_DNA"/>
</dbReference>
<dbReference type="SUPFAM" id="SSF64182">
    <property type="entry name" value="DHH phosphoesterases"/>
    <property type="match status" value="1"/>
</dbReference>
<gene>
    <name evidence="3" type="ORF">Ptr86124_003903</name>
</gene>
<dbReference type="AlphaFoldDB" id="A0A922NJC7"/>
<feature type="domain" description="Cytosolic endo-beta-N-acetylglucosaminidase TIM barrel" evidence="2">
    <location>
        <begin position="109"/>
        <end position="416"/>
    </location>
</feature>
<name>A0A922NJC7_9PLEO</name>
<dbReference type="GO" id="GO:0033925">
    <property type="term" value="F:mannosyl-glycoprotein endo-beta-N-acetylglucosaminidase activity"/>
    <property type="evidence" value="ECO:0007669"/>
    <property type="project" value="UniProtKB-EC"/>
</dbReference>
<keyword evidence="4" id="KW-1185">Reference proteome</keyword>
<dbReference type="InterPro" id="IPR032979">
    <property type="entry name" value="ENGase"/>
</dbReference>
<evidence type="ECO:0000313" key="3">
    <source>
        <dbReference type="EMBL" id="KAI1516966.1"/>
    </source>
</evidence>
<organism evidence="3 4">
    <name type="scientific">Pyrenophora tritici-repentis</name>
    <dbReference type="NCBI Taxonomy" id="45151"/>
    <lineage>
        <taxon>Eukaryota</taxon>
        <taxon>Fungi</taxon>
        <taxon>Dikarya</taxon>
        <taxon>Ascomycota</taxon>
        <taxon>Pezizomycotina</taxon>
        <taxon>Dothideomycetes</taxon>
        <taxon>Pleosporomycetidae</taxon>
        <taxon>Pleosporales</taxon>
        <taxon>Pleosporineae</taxon>
        <taxon>Pleosporaceae</taxon>
        <taxon>Pyrenophora</taxon>
    </lineage>
</organism>
<reference evidence="4" key="1">
    <citation type="journal article" date="2022" name="Microb. Genom.">
        <title>A global pangenome for the wheat fungal pathogen Pyrenophora tritici-repentis and prediction of effector protein structural homology.</title>
        <authorList>
            <person name="Moolhuijzen P.M."/>
            <person name="See P.T."/>
            <person name="Shi G."/>
            <person name="Powell H.R."/>
            <person name="Cockram J."/>
            <person name="Jorgensen L.N."/>
            <person name="Benslimane H."/>
            <person name="Strelkov S.E."/>
            <person name="Turner J."/>
            <person name="Liu Z."/>
            <person name="Moffat C.S."/>
        </authorList>
    </citation>
    <scope>NUCLEOTIDE SEQUENCE [LARGE SCALE GENOMIC DNA]</scope>
</reference>
<dbReference type="CDD" id="cd06547">
    <property type="entry name" value="GH85_ENGase"/>
    <property type="match status" value="1"/>
</dbReference>
<dbReference type="PANTHER" id="PTHR13246">
    <property type="entry name" value="ENDO BETA N-ACETYLGLUCOSAMINIDASE"/>
    <property type="match status" value="1"/>
</dbReference>
<dbReference type="PANTHER" id="PTHR13246:SF1">
    <property type="entry name" value="CYTOSOLIC ENDO-BETA-N-ACETYLGLUCOSAMINIDASE"/>
    <property type="match status" value="1"/>
</dbReference>
<feature type="region of interest" description="Disordered" evidence="1">
    <location>
        <begin position="708"/>
        <end position="743"/>
    </location>
</feature>
<dbReference type="Pfam" id="PF03644">
    <property type="entry name" value="Glyco_hydro_85"/>
    <property type="match status" value="1"/>
</dbReference>
<sequence>MAYLLGWKDILRPIRDGYRHLFPTPDTGPTPEERRKQRELDRLKGFAYFDTFDQVENWTEADCDPLQRANTPLLQRKDRDPNYYVGTARTLLIHDYSGNYHDYESVHAVGVEKEFYSCEYLQFVDTFIYFSHKLACVPPPTWTNTLHRNGVEALGTMLIEPQTEGSERLLEHTVDEGTLSFPVANKLAYMATHFGFDGWLINIEKPFSSGTWKAEILEAFLQQLKAELGESKKLIWYDALTTSNKIAYQNTLNSSNFQFAAACGNILTNYCWKEADAEKSLQLALGKELLSQSIFFGIDVWAQNKSSFTHPRVTYPEYGGGGTNTGVAVDELSRLGLSAGIFAPAWSYEHFPDNERAVERAVWEGTPITKDVECTCGDCELRHRPNKDFAIIRTATEWPAGSEYFFYTDFNRAFGIHGDEEKDIFDAHSRHAQLGSQSILPRPITRHFDNEAIGLSYRLSSNAITACLAIEATQKHLADDGNGELSLPLYTLDMPTDAFLQVETYTRSLLPEMSSVHVSLYLKTSKTVCLLPVAKAASLQWMTNSLNYQDPEERIEELGVCVRGLPVAEVGYITQLLEIAELRISPTSPEQPLQSYSIVQVKVECRGEGETRHTRLCWNYETVEKAEGRATGGIPRSEITGPFSYYSVRVDGIELGKVYGMECILSKRLVTRLTGREVQYQTRSLPVFSTFTQARQLHASMTMMNPLKRKAEKDSSPSKPKKPKTELPAYHLTPSRQDDSGEAVWPARKEQIDRARQIIGECAEAQKPTVILPDKDADGLSSGAILQHTLISLGLSPDLISVYFPPKGFNVHDKSTKEALTARAPSYIFVLDQGSRRSPPLIDSAHTCLVIDHHFAEEGGFPEGSAYVTAHDCPPVATSALLTYNICLPLHPDLSDKISWLAALGTHGDLGTTIKWEPPFPDMAAMFKHHTKKAINDAVTLVNAPRRSAAYNVEDAWAAVMSADGPKAIPENKKLHEASSEIRRETERWTHTAPKFSADATIAVLIISSAAQIHPLIATRWSGTLKSNKLEIVMCANEGYFPDKVNFSCRVAKCARAIERGDKVDIIKKLEGIVAGDTELRTRLGENFARGHKEASGGIVGKQEWEELKKLMGVGEATKKKAETTAKKEKSTQKNTLNNYFGKSEKAQAA</sequence>
<dbReference type="InterPro" id="IPR038763">
    <property type="entry name" value="DHH_sf"/>
</dbReference>
<feature type="region of interest" description="Disordered" evidence="1">
    <location>
        <begin position="1119"/>
        <end position="1150"/>
    </location>
</feature>
<evidence type="ECO:0000313" key="4">
    <source>
        <dbReference type="Proteomes" id="UP000249757"/>
    </source>
</evidence>
<comment type="caution">
    <text evidence="3">The sequence shown here is derived from an EMBL/GenBank/DDBJ whole genome shotgun (WGS) entry which is preliminary data.</text>
</comment>
<evidence type="ECO:0000256" key="1">
    <source>
        <dbReference type="SAM" id="MobiDB-lite"/>
    </source>
</evidence>
<dbReference type="GO" id="GO:0005829">
    <property type="term" value="C:cytosol"/>
    <property type="evidence" value="ECO:0007669"/>
    <property type="project" value="UniProtKB-SubCell"/>
</dbReference>
<evidence type="ECO:0000259" key="2">
    <source>
        <dbReference type="Pfam" id="PF03644"/>
    </source>
</evidence>
<accession>A0A922NJC7</accession>
<proteinExistence type="predicted"/>